<name>A0A1E3PNG4_9ASCO</name>
<dbReference type="PANTHER" id="PTHR13031">
    <property type="entry name" value="RIBONUCLEASE P SUBUNIT P30"/>
    <property type="match status" value="1"/>
</dbReference>
<dbReference type="InterPro" id="IPR002738">
    <property type="entry name" value="RNase_P_p30"/>
</dbReference>
<protein>
    <submittedName>
        <fullName evidence="4">PHP domain-like protein</fullName>
    </submittedName>
</protein>
<evidence type="ECO:0000256" key="1">
    <source>
        <dbReference type="ARBA" id="ARBA00004123"/>
    </source>
</evidence>
<dbReference type="InterPro" id="IPR016195">
    <property type="entry name" value="Pol/histidinol_Pase-like"/>
</dbReference>
<reference evidence="4 5" key="1">
    <citation type="journal article" date="2016" name="Proc. Natl. Acad. Sci. U.S.A.">
        <title>Comparative genomics of biotechnologically important yeasts.</title>
        <authorList>
            <person name="Riley R."/>
            <person name="Haridas S."/>
            <person name="Wolfe K.H."/>
            <person name="Lopes M.R."/>
            <person name="Hittinger C.T."/>
            <person name="Goeker M."/>
            <person name="Salamov A.A."/>
            <person name="Wisecaver J.H."/>
            <person name="Long T.M."/>
            <person name="Calvey C.H."/>
            <person name="Aerts A.L."/>
            <person name="Barry K.W."/>
            <person name="Choi C."/>
            <person name="Clum A."/>
            <person name="Coughlan A.Y."/>
            <person name="Deshpande S."/>
            <person name="Douglass A.P."/>
            <person name="Hanson S.J."/>
            <person name="Klenk H.-P."/>
            <person name="LaButti K.M."/>
            <person name="Lapidus A."/>
            <person name="Lindquist E.A."/>
            <person name="Lipzen A.M."/>
            <person name="Meier-Kolthoff J.P."/>
            <person name="Ohm R.A."/>
            <person name="Otillar R.P."/>
            <person name="Pangilinan J.L."/>
            <person name="Peng Y."/>
            <person name="Rokas A."/>
            <person name="Rosa C.A."/>
            <person name="Scheuner C."/>
            <person name="Sibirny A.A."/>
            <person name="Slot J.C."/>
            <person name="Stielow J.B."/>
            <person name="Sun H."/>
            <person name="Kurtzman C.P."/>
            <person name="Blackwell M."/>
            <person name="Grigoriev I.V."/>
            <person name="Jeffries T.W."/>
        </authorList>
    </citation>
    <scope>NUCLEOTIDE SEQUENCE [LARGE SCALE GENOMIC DNA]</scope>
    <source>
        <strain evidence="4 5">DSM 6958</strain>
    </source>
</reference>
<keyword evidence="3" id="KW-0819">tRNA processing</keyword>
<gene>
    <name evidence="4" type="ORF">NADFUDRAFT_49421</name>
</gene>
<organism evidence="4 5">
    <name type="scientific">Nadsonia fulvescens var. elongata DSM 6958</name>
    <dbReference type="NCBI Taxonomy" id="857566"/>
    <lineage>
        <taxon>Eukaryota</taxon>
        <taxon>Fungi</taxon>
        <taxon>Dikarya</taxon>
        <taxon>Ascomycota</taxon>
        <taxon>Saccharomycotina</taxon>
        <taxon>Dipodascomycetes</taxon>
        <taxon>Dipodascales</taxon>
        <taxon>Dipodascales incertae sedis</taxon>
        <taxon>Nadsonia</taxon>
    </lineage>
</organism>
<keyword evidence="5" id="KW-1185">Reference proteome</keyword>
<dbReference type="Proteomes" id="UP000095009">
    <property type="component" value="Unassembled WGS sequence"/>
</dbReference>
<dbReference type="OrthoDB" id="17948at2759"/>
<comment type="subcellular location">
    <subcellularLocation>
        <location evidence="1">Nucleus</location>
    </subcellularLocation>
</comment>
<dbReference type="GO" id="GO:0003723">
    <property type="term" value="F:RNA binding"/>
    <property type="evidence" value="ECO:0007669"/>
    <property type="project" value="TreeGrafter"/>
</dbReference>
<dbReference type="SUPFAM" id="SSF89550">
    <property type="entry name" value="PHP domain-like"/>
    <property type="match status" value="1"/>
</dbReference>
<dbReference type="GO" id="GO:0005655">
    <property type="term" value="C:nucleolar ribonuclease P complex"/>
    <property type="evidence" value="ECO:0007669"/>
    <property type="project" value="TreeGrafter"/>
</dbReference>
<evidence type="ECO:0000313" key="4">
    <source>
        <dbReference type="EMBL" id="ODQ66969.1"/>
    </source>
</evidence>
<dbReference type="Pfam" id="PF01876">
    <property type="entry name" value="RNase_P_p30"/>
    <property type="match status" value="1"/>
</dbReference>
<comment type="similarity">
    <text evidence="2">Belongs to the eukaryotic/archaeal RNase P protein component 3 family.</text>
</comment>
<dbReference type="GO" id="GO:0008033">
    <property type="term" value="P:tRNA processing"/>
    <property type="evidence" value="ECO:0007669"/>
    <property type="project" value="UniProtKB-KW"/>
</dbReference>
<dbReference type="EMBL" id="KV454407">
    <property type="protein sequence ID" value="ODQ66969.1"/>
    <property type="molecule type" value="Genomic_DNA"/>
</dbReference>
<dbReference type="STRING" id="857566.A0A1E3PNG4"/>
<dbReference type="PANTHER" id="PTHR13031:SF0">
    <property type="entry name" value="RIBONUCLEASE P PROTEIN SUBUNIT P30"/>
    <property type="match status" value="1"/>
</dbReference>
<dbReference type="AlphaFoldDB" id="A0A1E3PNG4"/>
<sequence>MFTDLNVPWPAKDEYSAGASTRVTMDRVKVIIKLLEELGFTCIALNYFIKGKFSSNMKCPIPNDPFSEFSPRIKFLKRVTVIMEDVSQNFNFSYLNTIFDIVAVRPTSEKTFQNCCTNPEIDIISFDLTQRLPFFLKHKTACAAVEKGLKFEITYSPSLAAQDKGGRVQLISNASSLIRATRARGLIVASEAIAAGQLRGPYDIINLISMWGLDHMRARNCITTTSIAVIKNAHYRKNVYKQVIQPNDVVTSQNLDHAINDIKGGVIKEESILKGKRHIELSEPIAKRTKKQLL</sequence>
<dbReference type="GO" id="GO:0000447">
    <property type="term" value="P:endonucleolytic cleavage in ITS1 to separate SSU-rRNA from 5.8S rRNA and LSU-rRNA from tricistronic rRNA transcript (SSU-rRNA, 5.8S rRNA, LSU-rRNA)"/>
    <property type="evidence" value="ECO:0007669"/>
    <property type="project" value="EnsemblFungi"/>
</dbReference>
<accession>A0A1E3PNG4</accession>
<evidence type="ECO:0000313" key="5">
    <source>
        <dbReference type="Proteomes" id="UP000095009"/>
    </source>
</evidence>
<evidence type="ECO:0000256" key="3">
    <source>
        <dbReference type="ARBA" id="ARBA00022694"/>
    </source>
</evidence>
<dbReference type="Gene3D" id="3.20.20.140">
    <property type="entry name" value="Metal-dependent hydrolases"/>
    <property type="match status" value="1"/>
</dbReference>
<proteinExistence type="inferred from homology"/>
<evidence type="ECO:0000256" key="2">
    <source>
        <dbReference type="ARBA" id="ARBA00007331"/>
    </source>
</evidence>